<keyword evidence="1 2" id="KW-0732">Signal</keyword>
<name>A0A7J5BF03_9MICO</name>
<feature type="chain" id="PRO_5029674786" evidence="2">
    <location>
        <begin position="22"/>
        <end position="281"/>
    </location>
</feature>
<evidence type="ECO:0000256" key="2">
    <source>
        <dbReference type="SAM" id="SignalP"/>
    </source>
</evidence>
<dbReference type="Pfam" id="PF00497">
    <property type="entry name" value="SBP_bac_3"/>
    <property type="match status" value="1"/>
</dbReference>
<evidence type="ECO:0000313" key="5">
    <source>
        <dbReference type="Proteomes" id="UP000433493"/>
    </source>
</evidence>
<dbReference type="SMART" id="SM00062">
    <property type="entry name" value="PBPb"/>
    <property type="match status" value="1"/>
</dbReference>
<keyword evidence="5" id="KW-1185">Reference proteome</keyword>
<dbReference type="PROSITE" id="PS51257">
    <property type="entry name" value="PROKAR_LIPOPROTEIN"/>
    <property type="match status" value="1"/>
</dbReference>
<dbReference type="InterPro" id="IPR001638">
    <property type="entry name" value="Solute-binding_3/MltF_N"/>
</dbReference>
<accession>A0A7J5BF03</accession>
<evidence type="ECO:0000256" key="1">
    <source>
        <dbReference type="ARBA" id="ARBA00022729"/>
    </source>
</evidence>
<proteinExistence type="predicted"/>
<dbReference type="SUPFAM" id="SSF53850">
    <property type="entry name" value="Periplasmic binding protein-like II"/>
    <property type="match status" value="1"/>
</dbReference>
<dbReference type="Proteomes" id="UP000433493">
    <property type="component" value="Unassembled WGS sequence"/>
</dbReference>
<feature type="domain" description="Solute-binding protein family 3/N-terminal" evidence="3">
    <location>
        <begin position="52"/>
        <end position="270"/>
    </location>
</feature>
<dbReference type="OrthoDB" id="8454826at2"/>
<gene>
    <name evidence="4" type="ORF">F8O05_00730</name>
</gene>
<dbReference type="Gene3D" id="3.40.190.10">
    <property type="entry name" value="Periplasmic binding protein-like II"/>
    <property type="match status" value="2"/>
</dbReference>
<dbReference type="EMBL" id="WBKB01000001">
    <property type="protein sequence ID" value="KAB1644836.1"/>
    <property type="molecule type" value="Genomic_DNA"/>
</dbReference>
<dbReference type="RefSeq" id="WP_158050849.1">
    <property type="nucleotide sequence ID" value="NZ_WBKB01000001.1"/>
</dbReference>
<sequence>MTKRIKLGATLAALGLGAAFALTGCASGGGGSEVAEDCVPAHADLPTMTAGVLTVGISDMPPLVTPSGDAGFEGLDADIITGFAEAECLSIEPVNVGATAAVTSVEQGRVDTSLGGWYRTEARNEVVTMSGPMYLDGLIVAANDPFSTFTELEGMKVGVVQGYNFEEDLRDVFGSNLSTYPEPTLLAEDLSSGRIDAAFDVSSAALMYGDAVISVLEPDPRVAVSELPAQTGLPFQKGKDALVEAFNEHLTSLHESGEMATLLEKWDLDPSLAEVGEPRFS</sequence>
<feature type="signal peptide" evidence="2">
    <location>
        <begin position="1"/>
        <end position="21"/>
    </location>
</feature>
<dbReference type="PANTHER" id="PTHR35936">
    <property type="entry name" value="MEMBRANE-BOUND LYTIC MUREIN TRANSGLYCOSYLASE F"/>
    <property type="match status" value="1"/>
</dbReference>
<evidence type="ECO:0000313" key="4">
    <source>
        <dbReference type="EMBL" id="KAB1644836.1"/>
    </source>
</evidence>
<reference evidence="4 5" key="1">
    <citation type="submission" date="2019-09" db="EMBL/GenBank/DDBJ databases">
        <title>Phylogeny of genus Pseudoclavibacter and closely related genus.</title>
        <authorList>
            <person name="Li Y."/>
        </authorList>
    </citation>
    <scope>NUCLEOTIDE SEQUENCE [LARGE SCALE GENOMIC DNA]</scope>
    <source>
        <strain evidence="4 5">KCTC 13959</strain>
    </source>
</reference>
<protein>
    <submittedName>
        <fullName evidence="4">Amino acid ABC transporter substrate-binding protein</fullName>
    </submittedName>
</protein>
<evidence type="ECO:0000259" key="3">
    <source>
        <dbReference type="SMART" id="SM00062"/>
    </source>
</evidence>
<comment type="caution">
    <text evidence="4">The sequence shown here is derived from an EMBL/GenBank/DDBJ whole genome shotgun (WGS) entry which is preliminary data.</text>
</comment>
<dbReference type="PANTHER" id="PTHR35936:SF19">
    <property type="entry name" value="AMINO-ACID-BINDING PROTEIN YXEM-RELATED"/>
    <property type="match status" value="1"/>
</dbReference>
<dbReference type="AlphaFoldDB" id="A0A7J5BF03"/>
<organism evidence="4 5">
    <name type="scientific">Gulosibacter chungangensis</name>
    <dbReference type="NCBI Taxonomy" id="979746"/>
    <lineage>
        <taxon>Bacteria</taxon>
        <taxon>Bacillati</taxon>
        <taxon>Actinomycetota</taxon>
        <taxon>Actinomycetes</taxon>
        <taxon>Micrococcales</taxon>
        <taxon>Microbacteriaceae</taxon>
        <taxon>Gulosibacter</taxon>
    </lineage>
</organism>
<dbReference type="CDD" id="cd13530">
    <property type="entry name" value="PBP2_peptides_like"/>
    <property type="match status" value="1"/>
</dbReference>